<dbReference type="RefSeq" id="WP_268186543.1">
    <property type="nucleotide sequence ID" value="NZ_CP113361.1"/>
</dbReference>
<dbReference type="PANTHER" id="PTHR38137">
    <property type="entry name" value="PRC-BARREL DOMAIN PROTEIN"/>
    <property type="match status" value="1"/>
</dbReference>
<protein>
    <submittedName>
        <fullName evidence="2">PRC-barrel domain-containing protein</fullName>
    </submittedName>
</protein>
<sequence length="83" mass="9546">MKLTFSRTLSKKKVMSTDGVVIGTIRNIMVDYKSGEVTDLILKPESGFDTSSYRTEDDKLFIPFEAVKDIRDYIVVDRFMSKK</sequence>
<dbReference type="AlphaFoldDB" id="A0A9X9T8M5"/>
<dbReference type="Proteomes" id="UP001163096">
    <property type="component" value="Chromosome"/>
</dbReference>
<dbReference type="GeneID" id="76833457"/>
<dbReference type="EMBL" id="CP113361">
    <property type="protein sequence ID" value="WAI01317.1"/>
    <property type="molecule type" value="Genomic_DNA"/>
</dbReference>
<keyword evidence="3" id="KW-1185">Reference proteome</keyword>
<dbReference type="Pfam" id="PF05239">
    <property type="entry name" value="PRC"/>
    <property type="match status" value="1"/>
</dbReference>
<feature type="domain" description="PRC-barrel" evidence="1">
    <location>
        <begin position="6"/>
        <end position="78"/>
    </location>
</feature>
<accession>A0A9X9T8M5</accession>
<dbReference type="Gene3D" id="2.30.30.240">
    <property type="entry name" value="PRC-barrel domain"/>
    <property type="match status" value="1"/>
</dbReference>
<evidence type="ECO:0000313" key="2">
    <source>
        <dbReference type="EMBL" id="WAI01317.1"/>
    </source>
</evidence>
<evidence type="ECO:0000259" key="1">
    <source>
        <dbReference type="Pfam" id="PF05239"/>
    </source>
</evidence>
<reference evidence="2" key="1">
    <citation type="submission" date="2022-11" db="EMBL/GenBank/DDBJ databases">
        <title>Complete genome sequence of Methanogenium organophilum DSM 3596.</title>
        <authorList>
            <person name="Chen S.-C."/>
            <person name="Lai S.-J."/>
            <person name="You Y.-T."/>
        </authorList>
    </citation>
    <scope>NUCLEOTIDE SEQUENCE</scope>
    <source>
        <strain evidence="2">DSM 3596</strain>
    </source>
</reference>
<organism evidence="2 3">
    <name type="scientific">Methanogenium organophilum</name>
    <dbReference type="NCBI Taxonomy" id="2199"/>
    <lineage>
        <taxon>Archaea</taxon>
        <taxon>Methanobacteriati</taxon>
        <taxon>Methanobacteriota</taxon>
        <taxon>Stenosarchaea group</taxon>
        <taxon>Methanomicrobia</taxon>
        <taxon>Methanomicrobiales</taxon>
        <taxon>Methanomicrobiaceae</taxon>
        <taxon>Methanogenium</taxon>
    </lineage>
</organism>
<dbReference type="KEGG" id="mou:OU421_00105"/>
<dbReference type="SUPFAM" id="SSF50346">
    <property type="entry name" value="PRC-barrel domain"/>
    <property type="match status" value="1"/>
</dbReference>
<dbReference type="InterPro" id="IPR011033">
    <property type="entry name" value="PRC_barrel-like_sf"/>
</dbReference>
<name>A0A9X9T8M5_METOG</name>
<dbReference type="PANTHER" id="PTHR38137:SF2">
    <property type="entry name" value="PRC-BARREL DOMAIN-CONTAINING PROTEIN"/>
    <property type="match status" value="1"/>
</dbReference>
<dbReference type="InterPro" id="IPR027275">
    <property type="entry name" value="PRC-brl_dom"/>
</dbReference>
<evidence type="ECO:0000313" key="3">
    <source>
        <dbReference type="Proteomes" id="UP001163096"/>
    </source>
</evidence>
<gene>
    <name evidence="2" type="ORF">OU421_00105</name>
</gene>
<proteinExistence type="predicted"/>